<dbReference type="Gene3D" id="3.30.70.1070">
    <property type="entry name" value="Sporulation related repeat"/>
    <property type="match status" value="1"/>
</dbReference>
<feature type="signal peptide" evidence="1">
    <location>
        <begin position="1"/>
        <end position="32"/>
    </location>
</feature>
<dbReference type="PANTHER" id="PTHR34183:SF1">
    <property type="entry name" value="ENDOLYTIC PEPTIDOGLYCAN TRANSGLYCOSYLASE RLPA"/>
    <property type="match status" value="1"/>
</dbReference>
<feature type="domain" description="SPOR" evidence="3">
    <location>
        <begin position="238"/>
        <end position="299"/>
    </location>
</feature>
<dbReference type="CDD" id="cd22268">
    <property type="entry name" value="DPBB_RlpA-like"/>
    <property type="match status" value="1"/>
</dbReference>
<dbReference type="GO" id="GO:0009279">
    <property type="term" value="C:cell outer membrane"/>
    <property type="evidence" value="ECO:0007669"/>
    <property type="project" value="TreeGrafter"/>
</dbReference>
<accession>A0A419RRN3</accession>
<dbReference type="InterPro" id="IPR007730">
    <property type="entry name" value="SPOR-like_dom"/>
</dbReference>
<evidence type="ECO:0000313" key="4">
    <source>
        <dbReference type="EMBL" id="RJY08463.1"/>
    </source>
</evidence>
<feature type="chain" id="PRO_5019231845" evidence="1">
    <location>
        <begin position="33"/>
        <end position="306"/>
    </location>
</feature>
<dbReference type="Gene3D" id="2.40.40.10">
    <property type="entry name" value="RlpA-like domain"/>
    <property type="match status" value="1"/>
</dbReference>
<dbReference type="EMBL" id="RAHX01000001">
    <property type="protein sequence ID" value="RJY08463.1"/>
    <property type="molecule type" value="Genomic_DNA"/>
</dbReference>
<organism evidence="4 5">
    <name type="scientific">Aurantiacibacter aquimixticola</name>
    <dbReference type="NCBI Taxonomy" id="1958945"/>
    <lineage>
        <taxon>Bacteria</taxon>
        <taxon>Pseudomonadati</taxon>
        <taxon>Pseudomonadota</taxon>
        <taxon>Alphaproteobacteria</taxon>
        <taxon>Sphingomonadales</taxon>
        <taxon>Erythrobacteraceae</taxon>
        <taxon>Aurantiacibacter</taxon>
    </lineage>
</organism>
<keyword evidence="5" id="KW-1185">Reference proteome</keyword>
<reference evidence="4 5" key="1">
    <citation type="journal article" date="2017" name="Int. J. Syst. Evol. Microbiol.">
        <title>Erythrobacter aquimixticola sp. nov., isolated from the junction between the ocean and a freshwater spring.</title>
        <authorList>
            <person name="Park S."/>
            <person name="Jung Y.T."/>
            <person name="Choi S.J."/>
            <person name="Yoon J.H."/>
        </authorList>
    </citation>
    <scope>NUCLEOTIDE SEQUENCE [LARGE SCALE GENOMIC DNA]</scope>
    <source>
        <strain evidence="4 5">JSSK-14</strain>
    </source>
</reference>
<gene>
    <name evidence="4" type="ORF">D6201_03005</name>
</gene>
<dbReference type="PROSITE" id="PS51257">
    <property type="entry name" value="PROKAR_LIPOPROTEIN"/>
    <property type="match status" value="1"/>
</dbReference>
<dbReference type="Proteomes" id="UP000285232">
    <property type="component" value="Unassembled WGS sequence"/>
</dbReference>
<dbReference type="InterPro" id="IPR009009">
    <property type="entry name" value="RlpA-like_DPBB"/>
</dbReference>
<dbReference type="InterPro" id="IPR036680">
    <property type="entry name" value="SPOR-like_sf"/>
</dbReference>
<dbReference type="PANTHER" id="PTHR34183">
    <property type="entry name" value="ENDOLYTIC PEPTIDOGLYCAN TRANSGLYCOSYLASE RLPA"/>
    <property type="match status" value="1"/>
</dbReference>
<dbReference type="OrthoDB" id="9779128at2"/>
<dbReference type="Pfam" id="PF03330">
    <property type="entry name" value="DPBB_1"/>
    <property type="match status" value="1"/>
</dbReference>
<comment type="caution">
    <text evidence="4">The sequence shown here is derived from an EMBL/GenBank/DDBJ whole genome shotgun (WGS) entry which is preliminary data.</text>
</comment>
<dbReference type="AlphaFoldDB" id="A0A419RRN3"/>
<dbReference type="GO" id="GO:0042834">
    <property type="term" value="F:peptidoglycan binding"/>
    <property type="evidence" value="ECO:0007669"/>
    <property type="project" value="InterPro"/>
</dbReference>
<evidence type="ECO:0000256" key="1">
    <source>
        <dbReference type="SAM" id="SignalP"/>
    </source>
</evidence>
<keyword evidence="1" id="KW-0732">Signal</keyword>
<evidence type="ECO:0000259" key="2">
    <source>
        <dbReference type="Pfam" id="PF03330"/>
    </source>
</evidence>
<protein>
    <submittedName>
        <fullName evidence="4">Sporulation protein SsgA</fullName>
    </submittedName>
</protein>
<sequence>MSLLADKYTRAPWRVLISLSVASGLAGCAASATTLTATSQRQSTNGPAADYPVVIGIPYAVGAVEYTPANALNYDEVGYAALDNGTLGYTAAHHTLPLPSYVEVTALESGRTALVRVERRGPLDSQHLLALSPAALVQLGIAAEAPVRVRRVNPPEVERFELRAGNAAPLRLETPASLLTVLRRKLPARRVPQVSSVEIVALEASDAEVTESPQPEPVVSMESEPVARIETVVPNETEGRFYVQAAAFANEANAQRAADALGGKVSVSGRFHRVRTGPFATRGEAEASLANVRRAGYDDARILTID</sequence>
<dbReference type="SUPFAM" id="SSF110997">
    <property type="entry name" value="Sporulation related repeat"/>
    <property type="match status" value="1"/>
</dbReference>
<dbReference type="RefSeq" id="WP_120047379.1">
    <property type="nucleotide sequence ID" value="NZ_RAHX01000001.1"/>
</dbReference>
<dbReference type="Pfam" id="PF05036">
    <property type="entry name" value="SPOR"/>
    <property type="match status" value="1"/>
</dbReference>
<name>A0A419RRN3_9SPHN</name>
<feature type="domain" description="RlpA-like protein double-psi beta-barrel" evidence="2">
    <location>
        <begin position="89"/>
        <end position="147"/>
    </location>
</feature>
<evidence type="ECO:0000313" key="5">
    <source>
        <dbReference type="Proteomes" id="UP000285232"/>
    </source>
</evidence>
<proteinExistence type="predicted"/>
<dbReference type="InterPro" id="IPR036908">
    <property type="entry name" value="RlpA-like_sf"/>
</dbReference>
<evidence type="ECO:0000259" key="3">
    <source>
        <dbReference type="Pfam" id="PF05036"/>
    </source>
</evidence>